<feature type="transmembrane region" description="Helical" evidence="11">
    <location>
        <begin position="329"/>
        <end position="355"/>
    </location>
</feature>
<feature type="transmembrane region" description="Helical" evidence="11">
    <location>
        <begin position="135"/>
        <end position="156"/>
    </location>
</feature>
<dbReference type="EMBL" id="CP001560">
    <property type="protein sequence ID" value="AFJ46439.1"/>
    <property type="molecule type" value="Genomic_DNA"/>
</dbReference>
<accession>I2B7D5</accession>
<protein>
    <recommendedName>
        <fullName evidence="10">Inner membrane ABC transporter permease protein YejB</fullName>
    </recommendedName>
</protein>
<dbReference type="eggNOG" id="COG4174">
    <property type="taxonomic scope" value="Bacteria"/>
</dbReference>
<dbReference type="HOGENOM" id="CLU_036879_1_1_6"/>
<dbReference type="STRING" id="630626.EBL_c13370"/>
<accession>K6VXL9</accession>
<comment type="similarity">
    <text evidence="8">Belongs to the binding-protein-dependent transport system permease family. OppBC subfamily.</text>
</comment>
<dbReference type="InterPro" id="IPR000515">
    <property type="entry name" value="MetI-like"/>
</dbReference>
<keyword evidence="3" id="KW-1003">Cell membrane</keyword>
<evidence type="ECO:0000256" key="1">
    <source>
        <dbReference type="ARBA" id="ARBA00004429"/>
    </source>
</evidence>
<organism evidence="13 14">
    <name type="scientific">Shimwellia blattae (strain ATCC 29907 / DSM 4481 / JCM 1650 / NBRC 105725 / CDC 9005-74)</name>
    <name type="common">Escherichia blattae</name>
    <dbReference type="NCBI Taxonomy" id="630626"/>
    <lineage>
        <taxon>Bacteria</taxon>
        <taxon>Pseudomonadati</taxon>
        <taxon>Pseudomonadota</taxon>
        <taxon>Gammaproteobacteria</taxon>
        <taxon>Enterobacterales</taxon>
        <taxon>Enterobacteriaceae</taxon>
        <taxon>Shimwellia</taxon>
    </lineage>
</organism>
<feature type="transmembrane region" description="Helical" evidence="11">
    <location>
        <begin position="282"/>
        <end position="309"/>
    </location>
</feature>
<evidence type="ECO:0000256" key="5">
    <source>
        <dbReference type="ARBA" id="ARBA00022692"/>
    </source>
</evidence>
<dbReference type="PANTHER" id="PTHR30465:SF66">
    <property type="entry name" value="INNER MEMBRANE ABC TRANSPORTER PERMEASE PROTEIN YEJB"/>
    <property type="match status" value="1"/>
</dbReference>
<evidence type="ECO:0000256" key="9">
    <source>
        <dbReference type="ARBA" id="ARBA00053210"/>
    </source>
</evidence>
<comment type="subcellular location">
    <subcellularLocation>
        <location evidence="1">Cell inner membrane</location>
        <topology evidence="1">Multi-pass membrane protein</topology>
    </subcellularLocation>
    <subcellularLocation>
        <location evidence="11">Cell membrane</location>
        <topology evidence="11">Multi-pass membrane protein</topology>
    </subcellularLocation>
</comment>
<evidence type="ECO:0000256" key="10">
    <source>
        <dbReference type="ARBA" id="ARBA00070482"/>
    </source>
</evidence>
<keyword evidence="4" id="KW-0997">Cell inner membrane</keyword>
<dbReference type="KEGG" id="ebt:EBL_c13370"/>
<reference evidence="13 14" key="1">
    <citation type="journal article" date="2012" name="J. Bacteriol.">
        <title>Complete genome sequence of the B12-producing Shimwellia blattae strain DSM 4481, isolated from a cockroach.</title>
        <authorList>
            <person name="Brzuszkiewicz E."/>
            <person name="Waschkowitz T."/>
            <person name="Wiezer A."/>
            <person name="Daniel R."/>
        </authorList>
    </citation>
    <scope>NUCLEOTIDE SEQUENCE [LARGE SCALE GENOMIC DNA]</scope>
    <source>
        <strain evidence="14">ATCC 29907 / DSM 4481 / JCM 1650 / NBRC 105725 / CDC 9005-74</strain>
    </source>
</reference>
<feature type="transmembrane region" description="Helical" evidence="11">
    <location>
        <begin position="9"/>
        <end position="30"/>
    </location>
</feature>
<keyword evidence="7 11" id="KW-0472">Membrane</keyword>
<evidence type="ECO:0000256" key="8">
    <source>
        <dbReference type="ARBA" id="ARBA00024202"/>
    </source>
</evidence>
<dbReference type="GO" id="GO:0042884">
    <property type="term" value="P:microcin transport"/>
    <property type="evidence" value="ECO:0007669"/>
    <property type="project" value="TreeGrafter"/>
</dbReference>
<dbReference type="PROSITE" id="PS50928">
    <property type="entry name" value="ABC_TM1"/>
    <property type="match status" value="1"/>
</dbReference>
<evidence type="ECO:0000256" key="2">
    <source>
        <dbReference type="ARBA" id="ARBA00022448"/>
    </source>
</evidence>
<evidence type="ECO:0000256" key="3">
    <source>
        <dbReference type="ARBA" id="ARBA00022475"/>
    </source>
</evidence>
<feature type="transmembrane region" description="Helical" evidence="11">
    <location>
        <begin position="168"/>
        <end position="194"/>
    </location>
</feature>
<dbReference type="RefSeq" id="WP_002439848.1">
    <property type="nucleotide sequence ID" value="NC_017910.1"/>
</dbReference>
<dbReference type="Gene3D" id="1.10.3720.10">
    <property type="entry name" value="MetI-like"/>
    <property type="match status" value="1"/>
</dbReference>
<name>I2B7D5_SHIBC</name>
<dbReference type="GO" id="GO:0005886">
    <property type="term" value="C:plasma membrane"/>
    <property type="evidence" value="ECO:0007669"/>
    <property type="project" value="UniProtKB-SubCell"/>
</dbReference>
<dbReference type="InterPro" id="IPR035906">
    <property type="entry name" value="MetI-like_sf"/>
</dbReference>
<gene>
    <name evidence="13" type="primary">yejB</name>
    <name evidence="13" type="ordered locus">EBL_c13370</name>
</gene>
<keyword evidence="6 11" id="KW-1133">Transmembrane helix</keyword>
<keyword evidence="14" id="KW-1185">Reference proteome</keyword>
<evidence type="ECO:0000256" key="6">
    <source>
        <dbReference type="ARBA" id="ARBA00022989"/>
    </source>
</evidence>
<dbReference type="FunFam" id="1.10.3720.10:FF:000014">
    <property type="entry name" value="Microcin C ABC transporter permease YejB"/>
    <property type="match status" value="1"/>
</dbReference>
<evidence type="ECO:0000313" key="14">
    <source>
        <dbReference type="Proteomes" id="UP000001955"/>
    </source>
</evidence>
<dbReference type="GO" id="GO:0055085">
    <property type="term" value="P:transmembrane transport"/>
    <property type="evidence" value="ECO:0007669"/>
    <property type="project" value="InterPro"/>
</dbReference>
<evidence type="ECO:0000256" key="7">
    <source>
        <dbReference type="ARBA" id="ARBA00023136"/>
    </source>
</evidence>
<evidence type="ECO:0000313" key="13">
    <source>
        <dbReference type="EMBL" id="AFJ46439.1"/>
    </source>
</evidence>
<dbReference type="PATRIC" id="fig|630626.3.peg.1290"/>
<evidence type="ECO:0000256" key="4">
    <source>
        <dbReference type="ARBA" id="ARBA00022519"/>
    </source>
</evidence>
<dbReference type="Proteomes" id="UP000001955">
    <property type="component" value="Chromosome"/>
</dbReference>
<keyword evidence="2 11" id="KW-0813">Transport</keyword>
<feature type="domain" description="ABC transmembrane type-1" evidence="12">
    <location>
        <begin position="133"/>
        <end position="348"/>
    </location>
</feature>
<dbReference type="CDD" id="cd06261">
    <property type="entry name" value="TM_PBP2"/>
    <property type="match status" value="1"/>
</dbReference>
<sequence length="365" mass="40351">MASYLLRRLLLIIPTLWAIITINFFIVQIAPGGPVDQAIAAIQFGHTSGIPGTGSDMAGAGHATTGVGNIGDSQYRGARGLDPEVIAEITRRYGFDKPLHERYFTMLGDYLRFDFGNSLFRSASVLHLIGDSLPVSASLGLWSTLIIYLVSIPLGIRKAVSSGSAFDIWSSTAIIIGYAIPAFLFAILMIVLFAGGNYLDWFPLRGLVSANFDTLPWYQKITDYLWHITLPVLATVISGFATLTMLTKNAFMDEIRKQYVVTARAKGLDEQQILWRHVFRNAMLLVIAGFPATFISMFFTGSLLIEVMFSLNGLGLLGYEATISRDYPVIFGTLYIFTLIGLLMNILSDLTYTLVDPRIDFERRG</sequence>
<evidence type="ECO:0000259" key="12">
    <source>
        <dbReference type="PROSITE" id="PS50928"/>
    </source>
</evidence>
<keyword evidence="5 11" id="KW-0812">Transmembrane</keyword>
<dbReference type="AlphaFoldDB" id="I2B7D5"/>
<feature type="transmembrane region" description="Helical" evidence="11">
    <location>
        <begin position="224"/>
        <end position="247"/>
    </location>
</feature>
<dbReference type="NCBIfam" id="NF011712">
    <property type="entry name" value="PRK15133.1"/>
    <property type="match status" value="1"/>
</dbReference>
<dbReference type="PANTHER" id="PTHR30465">
    <property type="entry name" value="INNER MEMBRANE ABC TRANSPORTER"/>
    <property type="match status" value="1"/>
</dbReference>
<evidence type="ECO:0000256" key="11">
    <source>
        <dbReference type="RuleBase" id="RU363032"/>
    </source>
</evidence>
<dbReference type="Pfam" id="PF00528">
    <property type="entry name" value="BPD_transp_1"/>
    <property type="match status" value="1"/>
</dbReference>
<proteinExistence type="inferred from homology"/>
<comment type="function">
    <text evidence="9">Probably part of a binding-protein-dependent transport system. Probably responsible for the translocation of the substrate across the membrane.</text>
</comment>
<dbReference type="OrthoDB" id="9805855at2"/>
<dbReference type="SUPFAM" id="SSF161098">
    <property type="entry name" value="MetI-like"/>
    <property type="match status" value="1"/>
</dbReference>